<dbReference type="Gene3D" id="3.20.20.100">
    <property type="entry name" value="NADP-dependent oxidoreductase domain"/>
    <property type="match status" value="1"/>
</dbReference>
<evidence type="ECO:0000259" key="1">
    <source>
        <dbReference type="Pfam" id="PF00248"/>
    </source>
</evidence>
<dbReference type="PANTHER" id="PTHR43827:SF13">
    <property type="entry name" value="ALDO_KETO REDUCTASE FAMILY PROTEIN"/>
    <property type="match status" value="1"/>
</dbReference>
<dbReference type="Proteomes" id="UP001165060">
    <property type="component" value="Unassembled WGS sequence"/>
</dbReference>
<proteinExistence type="predicted"/>
<evidence type="ECO:0000313" key="2">
    <source>
        <dbReference type="EMBL" id="GMI51821.1"/>
    </source>
</evidence>
<feature type="domain" description="NADP-dependent oxidoreductase" evidence="1">
    <location>
        <begin position="5"/>
        <end position="175"/>
    </location>
</feature>
<dbReference type="PANTHER" id="PTHR43827">
    <property type="entry name" value="2,5-DIKETO-D-GLUCONIC ACID REDUCTASE"/>
    <property type="match status" value="1"/>
</dbReference>
<dbReference type="InterPro" id="IPR036812">
    <property type="entry name" value="NAD(P)_OxRdtase_dom_sf"/>
</dbReference>
<dbReference type="InterPro" id="IPR023210">
    <property type="entry name" value="NADP_OxRdtase_dom"/>
</dbReference>
<dbReference type="Pfam" id="PF00248">
    <property type="entry name" value="Aldo_ket_red"/>
    <property type="match status" value="1"/>
</dbReference>
<name>A0ABQ6N9R9_9STRA</name>
<evidence type="ECO:0000313" key="3">
    <source>
        <dbReference type="Proteomes" id="UP001165060"/>
    </source>
</evidence>
<protein>
    <recommendedName>
        <fullName evidence="1">NADP-dependent oxidoreductase domain-containing protein</fullName>
    </recommendedName>
</protein>
<dbReference type="EMBL" id="BRYB01006563">
    <property type="protein sequence ID" value="GMI51821.1"/>
    <property type="molecule type" value="Genomic_DNA"/>
</dbReference>
<dbReference type="PROSITE" id="PS00062">
    <property type="entry name" value="ALDOKETO_REDUCTASE_2"/>
    <property type="match status" value="1"/>
</dbReference>
<dbReference type="InterPro" id="IPR018170">
    <property type="entry name" value="Aldo/ket_reductase_CS"/>
</dbReference>
<gene>
    <name evidence="2" type="ORF">TeGR_g8283</name>
</gene>
<dbReference type="CDD" id="cd19071">
    <property type="entry name" value="AKR_AKR1-5-like"/>
    <property type="match status" value="1"/>
</dbReference>
<dbReference type="PRINTS" id="PR00069">
    <property type="entry name" value="ALDKETRDTASE"/>
</dbReference>
<accession>A0ABQ6N9R9</accession>
<dbReference type="InterPro" id="IPR020471">
    <property type="entry name" value="AKR"/>
</dbReference>
<reference evidence="2 3" key="1">
    <citation type="journal article" date="2023" name="Commun. Biol.">
        <title>Genome analysis of Parmales, the sister group of diatoms, reveals the evolutionary specialization of diatoms from phago-mixotrophs to photoautotrophs.</title>
        <authorList>
            <person name="Ban H."/>
            <person name="Sato S."/>
            <person name="Yoshikawa S."/>
            <person name="Yamada K."/>
            <person name="Nakamura Y."/>
            <person name="Ichinomiya M."/>
            <person name="Sato N."/>
            <person name="Blanc-Mathieu R."/>
            <person name="Endo H."/>
            <person name="Kuwata A."/>
            <person name="Ogata H."/>
        </authorList>
    </citation>
    <scope>NUCLEOTIDE SEQUENCE [LARGE SCALE GENOMIC DNA]</scope>
</reference>
<keyword evidence="3" id="KW-1185">Reference proteome</keyword>
<dbReference type="PIRSF" id="PIRSF000097">
    <property type="entry name" value="AKR"/>
    <property type="match status" value="1"/>
</dbReference>
<organism evidence="2 3">
    <name type="scientific">Tetraparma gracilis</name>
    <dbReference type="NCBI Taxonomy" id="2962635"/>
    <lineage>
        <taxon>Eukaryota</taxon>
        <taxon>Sar</taxon>
        <taxon>Stramenopiles</taxon>
        <taxon>Ochrophyta</taxon>
        <taxon>Bolidophyceae</taxon>
        <taxon>Parmales</taxon>
        <taxon>Triparmaceae</taxon>
        <taxon>Tetraparma</taxon>
    </lineage>
</organism>
<dbReference type="PROSITE" id="PS00063">
    <property type="entry name" value="ALDOKETO_REDUCTASE_3"/>
    <property type="match status" value="1"/>
</dbReference>
<sequence>MPLFGLGTWLSESGGEASESVLAAIGCGTRLIDTAAMYENEEDIGKALGEVSGPLPFVVTKLKSDSHGAAGAREGLKASLSKLKLPAVDLFLMHSPSGGRVLETWKEMLALRDEGLCRAVGVSNFGVAQLQGVKDAGLELPEVNQIELHVWNQQREVHAWHHANGIQTMGYCPLARMKQIGKTPVAALAAELSLSEPALAIRWAVESGFVTIPKSSNPERIKENAKIMGMEDLGDDAMRRLGEADAGFKASNSVNNMDLSWDSVK</sequence>
<dbReference type="SUPFAM" id="SSF51430">
    <property type="entry name" value="NAD(P)-linked oxidoreductase"/>
    <property type="match status" value="1"/>
</dbReference>
<comment type="caution">
    <text evidence="2">The sequence shown here is derived from an EMBL/GenBank/DDBJ whole genome shotgun (WGS) entry which is preliminary data.</text>
</comment>